<feature type="compositionally biased region" description="Polar residues" evidence="1">
    <location>
        <begin position="137"/>
        <end position="151"/>
    </location>
</feature>
<evidence type="ECO:0008006" key="4">
    <source>
        <dbReference type="Google" id="ProtNLM"/>
    </source>
</evidence>
<gene>
    <name evidence="2" type="ORF">ACFOLH_02835</name>
</gene>
<dbReference type="Proteomes" id="UP001595685">
    <property type="component" value="Unassembled WGS sequence"/>
</dbReference>
<organism evidence="2 3">
    <name type="scientific">Aquipuribacter hungaricus</name>
    <dbReference type="NCBI Taxonomy" id="545624"/>
    <lineage>
        <taxon>Bacteria</taxon>
        <taxon>Bacillati</taxon>
        <taxon>Actinomycetota</taxon>
        <taxon>Actinomycetes</taxon>
        <taxon>Micrococcales</taxon>
        <taxon>Intrasporangiaceae</taxon>
        <taxon>Aquipuribacter</taxon>
    </lineage>
</organism>
<feature type="region of interest" description="Disordered" evidence="1">
    <location>
        <begin position="134"/>
        <end position="176"/>
    </location>
</feature>
<reference evidence="3" key="1">
    <citation type="journal article" date="2019" name="Int. J. Syst. Evol. Microbiol.">
        <title>The Global Catalogue of Microorganisms (GCM) 10K type strain sequencing project: providing services to taxonomists for standard genome sequencing and annotation.</title>
        <authorList>
            <consortium name="The Broad Institute Genomics Platform"/>
            <consortium name="The Broad Institute Genome Sequencing Center for Infectious Disease"/>
            <person name="Wu L."/>
            <person name="Ma J."/>
        </authorList>
    </citation>
    <scope>NUCLEOTIDE SEQUENCE [LARGE SCALE GENOMIC DNA]</scope>
    <source>
        <strain evidence="3">NCAIM B.02333</strain>
    </source>
</reference>
<proteinExistence type="predicted"/>
<evidence type="ECO:0000313" key="2">
    <source>
        <dbReference type="EMBL" id="MFC3687271.1"/>
    </source>
</evidence>
<sequence length="176" mass="19018">MIAINKAWRSAEVVRREWLSSFLARRTPPAGAEAVICEAVVTSQWTLIKAIESRHSMLRDLLGITAATGGVPELCQRLTVRPSTPKTSTMLSLACVVAAWEQSTGSHTWCNPSDWDRRVMSALAGWGYPPSEIKSLLTRTDSTQPESSSGTEPGAEQERSEGAEVSAPHPSVVSEA</sequence>
<dbReference type="EMBL" id="JBHRWW010000001">
    <property type="protein sequence ID" value="MFC3687271.1"/>
    <property type="molecule type" value="Genomic_DNA"/>
</dbReference>
<comment type="caution">
    <text evidence="2">The sequence shown here is derived from an EMBL/GenBank/DDBJ whole genome shotgun (WGS) entry which is preliminary data.</text>
</comment>
<protein>
    <recommendedName>
        <fullName evidence="4">Regulatory protein RecX</fullName>
    </recommendedName>
</protein>
<name>A0ABV7WFD2_9MICO</name>
<evidence type="ECO:0000256" key="1">
    <source>
        <dbReference type="SAM" id="MobiDB-lite"/>
    </source>
</evidence>
<keyword evidence="3" id="KW-1185">Reference proteome</keyword>
<accession>A0ABV7WFD2</accession>
<dbReference type="RefSeq" id="WP_340288682.1">
    <property type="nucleotide sequence ID" value="NZ_JBBEOI010000003.1"/>
</dbReference>
<evidence type="ECO:0000313" key="3">
    <source>
        <dbReference type="Proteomes" id="UP001595685"/>
    </source>
</evidence>